<dbReference type="Proteomes" id="UP001369736">
    <property type="component" value="Unassembled WGS sequence"/>
</dbReference>
<evidence type="ECO:0000313" key="3">
    <source>
        <dbReference type="Proteomes" id="UP001369736"/>
    </source>
</evidence>
<accession>A0ABU8MBG9</accession>
<feature type="region of interest" description="Disordered" evidence="1">
    <location>
        <begin position="105"/>
        <end position="142"/>
    </location>
</feature>
<evidence type="ECO:0000313" key="2">
    <source>
        <dbReference type="EMBL" id="MEJ2864366.1"/>
    </source>
</evidence>
<evidence type="ECO:0000256" key="1">
    <source>
        <dbReference type="SAM" id="MobiDB-lite"/>
    </source>
</evidence>
<name>A0ABU8MBG9_9PSEU</name>
<dbReference type="RefSeq" id="WP_337705724.1">
    <property type="nucleotide sequence ID" value="NZ_JBBEGM010000011.1"/>
</dbReference>
<reference evidence="2 3" key="1">
    <citation type="submission" date="2024-03" db="EMBL/GenBank/DDBJ databases">
        <title>Actinomycetospora sp. OC33-EN07, a novel actinomycete isolated from wild orchid (Aerides multiflora).</title>
        <authorList>
            <person name="Suriyachadkun C."/>
        </authorList>
    </citation>
    <scope>NUCLEOTIDE SEQUENCE [LARGE SCALE GENOMIC DNA]</scope>
    <source>
        <strain evidence="2 3">OC33-EN07</strain>
    </source>
</reference>
<organism evidence="2 3">
    <name type="scientific">Actinomycetospora flava</name>
    <dbReference type="NCBI Taxonomy" id="3129232"/>
    <lineage>
        <taxon>Bacteria</taxon>
        <taxon>Bacillati</taxon>
        <taxon>Actinomycetota</taxon>
        <taxon>Actinomycetes</taxon>
        <taxon>Pseudonocardiales</taxon>
        <taxon>Pseudonocardiaceae</taxon>
        <taxon>Actinomycetospora</taxon>
    </lineage>
</organism>
<proteinExistence type="predicted"/>
<dbReference type="EMBL" id="JBBEGM010000011">
    <property type="protein sequence ID" value="MEJ2864366.1"/>
    <property type="molecule type" value="Genomic_DNA"/>
</dbReference>
<comment type="caution">
    <text evidence="2">The sequence shown here is derived from an EMBL/GenBank/DDBJ whole genome shotgun (WGS) entry which is preliminary data.</text>
</comment>
<sequence length="142" mass="14564">MTSVRNHGNGVTGPPPPLGAAVVVALRMLGDLDQVAAGVSDGRLEALLRTSLSHHVKTRQGQDGAVPDPAVAVLTACAHLAASGREDAYLALSTARDLLAQAAATGSAHEQPTDLSIDLAAGKLRGPTRDAASNRRHNGVRR</sequence>
<gene>
    <name evidence="2" type="ORF">WCD58_24625</name>
</gene>
<protein>
    <submittedName>
        <fullName evidence="2">Uncharacterized protein</fullName>
    </submittedName>
</protein>
<keyword evidence="3" id="KW-1185">Reference proteome</keyword>